<dbReference type="InterPro" id="IPR050744">
    <property type="entry name" value="AI-2_Isomerase_LsrG"/>
</dbReference>
<dbReference type="PANTHER" id="PTHR33336:SF1">
    <property type="entry name" value="(4S)-4-HYDROXY-5-PHOSPHONOOXYPENTANE-2,3-DIONE ISOMERASE"/>
    <property type="match status" value="1"/>
</dbReference>
<dbReference type="InterPro" id="IPR011008">
    <property type="entry name" value="Dimeric_a/b-barrel"/>
</dbReference>
<keyword evidence="3" id="KW-1185">Reference proteome</keyword>
<dbReference type="Gene3D" id="3.30.70.100">
    <property type="match status" value="1"/>
</dbReference>
<proteinExistence type="predicted"/>
<gene>
    <name evidence="2" type="primary">lsrG</name>
    <name evidence="2" type="ORF">Thiowin_01576</name>
</gene>
<organism evidence="2 3">
    <name type="scientific">Thiorhodovibrio winogradskyi</name>
    <dbReference type="NCBI Taxonomy" id="77007"/>
    <lineage>
        <taxon>Bacteria</taxon>
        <taxon>Pseudomonadati</taxon>
        <taxon>Pseudomonadota</taxon>
        <taxon>Gammaproteobacteria</taxon>
        <taxon>Chromatiales</taxon>
        <taxon>Chromatiaceae</taxon>
        <taxon>Thiorhodovibrio</taxon>
    </lineage>
</organism>
<evidence type="ECO:0000259" key="1">
    <source>
        <dbReference type="PROSITE" id="PS51725"/>
    </source>
</evidence>
<name>A0ABZ0S7Y9_9GAMM</name>
<feature type="domain" description="ABM" evidence="1">
    <location>
        <begin position="2"/>
        <end position="91"/>
    </location>
</feature>
<sequence length="97" mass="11325">MPTAIVQIQVIPEQREAFMAATELNRRGSRQEPGNRRFDVLQSLEDPNAFVLYEDFATEADARAHKETAHYLRWRETVEPMMAHPRQASHYQRIGED</sequence>
<dbReference type="Proteomes" id="UP001432180">
    <property type="component" value="Chromosome"/>
</dbReference>
<dbReference type="InterPro" id="IPR007138">
    <property type="entry name" value="ABM_dom"/>
</dbReference>
<dbReference type="SUPFAM" id="SSF54909">
    <property type="entry name" value="Dimeric alpha+beta barrel"/>
    <property type="match status" value="1"/>
</dbReference>
<dbReference type="PANTHER" id="PTHR33336">
    <property type="entry name" value="QUINOL MONOOXYGENASE YGIN-RELATED"/>
    <property type="match status" value="1"/>
</dbReference>
<dbReference type="RefSeq" id="WP_328987153.1">
    <property type="nucleotide sequence ID" value="NZ_CP121472.1"/>
</dbReference>
<dbReference type="PROSITE" id="PS51725">
    <property type="entry name" value="ABM"/>
    <property type="match status" value="1"/>
</dbReference>
<dbReference type="Pfam" id="PF03992">
    <property type="entry name" value="ABM"/>
    <property type="match status" value="1"/>
</dbReference>
<reference evidence="2 3" key="1">
    <citation type="journal article" date="2023" name="Microorganisms">
        <title>Thiorhodovibrio frisius and Trv. litoralis spp. nov., Two Novel Members from a Clade of Fastidious Purple Sulfur Bacteria That Exhibit Unique Red-Shifted Light-Harvesting Capabilities.</title>
        <authorList>
            <person name="Methner A."/>
            <person name="Kuzyk S.B."/>
            <person name="Petersen J."/>
            <person name="Bauer S."/>
            <person name="Brinkmann H."/>
            <person name="Sichau K."/>
            <person name="Wanner G."/>
            <person name="Wolf J."/>
            <person name="Neumann-Schaal M."/>
            <person name="Henke P."/>
            <person name="Tank M."/>
            <person name="Sproer C."/>
            <person name="Bunk B."/>
            <person name="Overmann J."/>
        </authorList>
    </citation>
    <scope>NUCLEOTIDE SEQUENCE [LARGE SCALE GENOMIC DNA]</scope>
    <source>
        <strain evidence="2 3">DSM 6702</strain>
    </source>
</reference>
<evidence type="ECO:0000313" key="2">
    <source>
        <dbReference type="EMBL" id="WPL16609.1"/>
    </source>
</evidence>
<dbReference type="EMBL" id="CP121472">
    <property type="protein sequence ID" value="WPL16609.1"/>
    <property type="molecule type" value="Genomic_DNA"/>
</dbReference>
<evidence type="ECO:0000313" key="3">
    <source>
        <dbReference type="Proteomes" id="UP001432180"/>
    </source>
</evidence>
<accession>A0ABZ0S7Y9</accession>
<protein>
    <submittedName>
        <fullName evidence="2">Autoinducer 2-degrading protein LsrG</fullName>
    </submittedName>
</protein>